<dbReference type="RefSeq" id="WP_148950810.1">
    <property type="nucleotide sequence ID" value="NZ_VTES01000006.1"/>
</dbReference>
<evidence type="ECO:0000313" key="1">
    <source>
        <dbReference type="EMBL" id="TYS60662.1"/>
    </source>
</evidence>
<evidence type="ECO:0000313" key="2">
    <source>
        <dbReference type="Proteomes" id="UP000323732"/>
    </source>
</evidence>
<organism evidence="1 2">
    <name type="scientific">Bacillus infantis</name>
    <dbReference type="NCBI Taxonomy" id="324767"/>
    <lineage>
        <taxon>Bacteria</taxon>
        <taxon>Bacillati</taxon>
        <taxon>Bacillota</taxon>
        <taxon>Bacilli</taxon>
        <taxon>Bacillales</taxon>
        <taxon>Bacillaceae</taxon>
        <taxon>Bacillus</taxon>
    </lineage>
</organism>
<proteinExistence type="predicted"/>
<dbReference type="Proteomes" id="UP000323732">
    <property type="component" value="Unassembled WGS sequence"/>
</dbReference>
<dbReference type="AlphaFoldDB" id="A0A5D4SF94"/>
<gene>
    <name evidence="1" type="ORF">FZD47_20860</name>
</gene>
<protein>
    <submittedName>
        <fullName evidence="1">Uncharacterized protein</fullName>
    </submittedName>
</protein>
<sequence>MKKALKFTDEELWDMLKKNKRALSSVREWNEYAKANSLPHSQTLIKRFGSWNELKKAMELEVNGQHRPQKYDAEELKTIIENHKEAYKSINAWNQYAKQHQLPSHQVFERYLGLKELEEMLNTQFVLTKEHVCKQIKEHFPDKSPTVSQWIHLSKGTKVVSSSTIIRLFGSWRKMKYQVYRE</sequence>
<reference evidence="1 2" key="1">
    <citation type="submission" date="2019-08" db="EMBL/GenBank/DDBJ databases">
        <title>Bacillus genomes from the desert of Cuatro Cienegas, Coahuila.</title>
        <authorList>
            <person name="Olmedo-Alvarez G."/>
        </authorList>
    </citation>
    <scope>NUCLEOTIDE SEQUENCE [LARGE SCALE GENOMIC DNA]</scope>
    <source>
        <strain evidence="1 2">CH37_1T</strain>
    </source>
</reference>
<name>A0A5D4SF94_9BACI</name>
<accession>A0A5D4SF94</accession>
<comment type="caution">
    <text evidence="1">The sequence shown here is derived from an EMBL/GenBank/DDBJ whole genome shotgun (WGS) entry which is preliminary data.</text>
</comment>
<dbReference type="EMBL" id="VTES01000006">
    <property type="protein sequence ID" value="TYS60662.1"/>
    <property type="molecule type" value="Genomic_DNA"/>
</dbReference>